<protein>
    <recommendedName>
        <fullName evidence="3">Prevent-host-death family protein</fullName>
    </recommendedName>
</protein>
<evidence type="ECO:0008006" key="3">
    <source>
        <dbReference type="Google" id="ProtNLM"/>
    </source>
</evidence>
<dbReference type="AlphaFoldDB" id="X1RAG9"/>
<name>X1RAG9_9ZZZZ</name>
<evidence type="ECO:0000256" key="1">
    <source>
        <dbReference type="ARBA" id="ARBA00009981"/>
    </source>
</evidence>
<sequence>MQVFKKEKYIVDEKGKKTAAILPIKKYEELMEDLHDLAVVAERRDETTITFDKLKERLRKNGLL</sequence>
<dbReference type="InterPro" id="IPR036165">
    <property type="entry name" value="YefM-like_sf"/>
</dbReference>
<dbReference type="InterPro" id="IPR049537">
    <property type="entry name" value="RelB-like"/>
</dbReference>
<reference evidence="2" key="1">
    <citation type="journal article" date="2014" name="Front. Microbiol.">
        <title>High frequency of phylogenetically diverse reductive dehalogenase-homologous genes in deep subseafloor sedimentary metagenomes.</title>
        <authorList>
            <person name="Kawai M."/>
            <person name="Futagami T."/>
            <person name="Toyoda A."/>
            <person name="Takaki Y."/>
            <person name="Nishi S."/>
            <person name="Hori S."/>
            <person name="Arai W."/>
            <person name="Tsubouchi T."/>
            <person name="Morono Y."/>
            <person name="Uchiyama I."/>
            <person name="Ito T."/>
            <person name="Fujiyama A."/>
            <person name="Inagaki F."/>
            <person name="Takami H."/>
        </authorList>
    </citation>
    <scope>NUCLEOTIDE SEQUENCE</scope>
    <source>
        <strain evidence="2">Expedition CK06-06</strain>
    </source>
</reference>
<proteinExistence type="inferred from homology"/>
<dbReference type="EMBL" id="BARW01001464">
    <property type="protein sequence ID" value="GAI60150.1"/>
    <property type="molecule type" value="Genomic_DNA"/>
</dbReference>
<dbReference type="SUPFAM" id="SSF143120">
    <property type="entry name" value="YefM-like"/>
    <property type="match status" value="1"/>
</dbReference>
<comment type="caution">
    <text evidence="2">The sequence shown here is derived from an EMBL/GenBank/DDBJ whole genome shotgun (WGS) entry which is preliminary data.</text>
</comment>
<organism evidence="2">
    <name type="scientific">marine sediment metagenome</name>
    <dbReference type="NCBI Taxonomy" id="412755"/>
    <lineage>
        <taxon>unclassified sequences</taxon>
        <taxon>metagenomes</taxon>
        <taxon>ecological metagenomes</taxon>
    </lineage>
</organism>
<comment type="similarity">
    <text evidence="1">Belongs to the phD/YefM antitoxin family.</text>
</comment>
<evidence type="ECO:0000313" key="2">
    <source>
        <dbReference type="EMBL" id="GAI60150.1"/>
    </source>
</evidence>
<accession>X1RAG9</accession>
<gene>
    <name evidence="2" type="ORF">S12H4_04656</name>
</gene>
<dbReference type="Pfam" id="PF18506">
    <property type="entry name" value="RelB-like"/>
    <property type="match status" value="1"/>
</dbReference>